<evidence type="ECO:0000313" key="8">
    <source>
        <dbReference type="Proteomes" id="UP001165283"/>
    </source>
</evidence>
<dbReference type="InterPro" id="IPR009057">
    <property type="entry name" value="Homeodomain-like_sf"/>
</dbReference>
<evidence type="ECO:0000256" key="5">
    <source>
        <dbReference type="SAM" id="MobiDB-lite"/>
    </source>
</evidence>
<comment type="caution">
    <text evidence="7">The sequence shown here is derived from an EMBL/GenBank/DDBJ whole genome shotgun (WGS) entry which is preliminary data.</text>
</comment>
<sequence>MTPQDRTVGATRGRGRPKDPEAGRAILRAGLELFVERGFEGTSMEQIAKRAGVGKLTVYRRWSSKEELLSRAIEMMVEEPGWPSNDEIRVASPHEILERILPASAEMAVDPRFRALVARILGSSVSHPSLMATYWKHYVAPRRAATSALLENARRDRKVPVDADVDVLMDMMAGAVLYRVLQPNPPDAREMERYLREVYRVAGLLP</sequence>
<dbReference type="SUPFAM" id="SSF46689">
    <property type="entry name" value="Homeodomain-like"/>
    <property type="match status" value="1"/>
</dbReference>
<keyword evidence="2 4" id="KW-0238">DNA-binding</keyword>
<dbReference type="Pfam" id="PF00440">
    <property type="entry name" value="TetR_N"/>
    <property type="match status" value="1"/>
</dbReference>
<dbReference type="Proteomes" id="UP001165283">
    <property type="component" value="Unassembled WGS sequence"/>
</dbReference>
<name>A0ABT1A764_9PSEU</name>
<dbReference type="InterPro" id="IPR011075">
    <property type="entry name" value="TetR_C"/>
</dbReference>
<keyword evidence="8" id="KW-1185">Reference proteome</keyword>
<dbReference type="RefSeq" id="WP_252443270.1">
    <property type="nucleotide sequence ID" value="NZ_JAGSOV010000060.1"/>
</dbReference>
<organism evidence="7 8">
    <name type="scientific">Pseudonocardia humida</name>
    <dbReference type="NCBI Taxonomy" id="2800819"/>
    <lineage>
        <taxon>Bacteria</taxon>
        <taxon>Bacillati</taxon>
        <taxon>Actinomycetota</taxon>
        <taxon>Actinomycetes</taxon>
        <taxon>Pseudonocardiales</taxon>
        <taxon>Pseudonocardiaceae</taxon>
        <taxon>Pseudonocardia</taxon>
    </lineage>
</organism>
<evidence type="ECO:0000256" key="4">
    <source>
        <dbReference type="PROSITE-ProRule" id="PRU00335"/>
    </source>
</evidence>
<dbReference type="PANTHER" id="PTHR30055">
    <property type="entry name" value="HTH-TYPE TRANSCRIPTIONAL REGULATOR RUTR"/>
    <property type="match status" value="1"/>
</dbReference>
<evidence type="ECO:0000313" key="7">
    <source>
        <dbReference type="EMBL" id="MCO1658857.1"/>
    </source>
</evidence>
<gene>
    <name evidence="7" type="ORF">KDL28_27680</name>
</gene>
<dbReference type="Pfam" id="PF16859">
    <property type="entry name" value="TetR_C_11"/>
    <property type="match status" value="1"/>
</dbReference>
<evidence type="ECO:0000256" key="1">
    <source>
        <dbReference type="ARBA" id="ARBA00023015"/>
    </source>
</evidence>
<dbReference type="InterPro" id="IPR001647">
    <property type="entry name" value="HTH_TetR"/>
</dbReference>
<keyword evidence="1" id="KW-0805">Transcription regulation</keyword>
<dbReference type="InterPro" id="IPR036271">
    <property type="entry name" value="Tet_transcr_reg_TetR-rel_C_sf"/>
</dbReference>
<dbReference type="InterPro" id="IPR050109">
    <property type="entry name" value="HTH-type_TetR-like_transc_reg"/>
</dbReference>
<feature type="domain" description="HTH tetR-type" evidence="6">
    <location>
        <begin position="20"/>
        <end position="80"/>
    </location>
</feature>
<protein>
    <submittedName>
        <fullName evidence="7">TetR/AcrR family transcriptional regulator</fullName>
    </submittedName>
</protein>
<dbReference type="Gene3D" id="1.10.357.10">
    <property type="entry name" value="Tetracycline Repressor, domain 2"/>
    <property type="match status" value="1"/>
</dbReference>
<feature type="DNA-binding region" description="H-T-H motif" evidence="4">
    <location>
        <begin position="43"/>
        <end position="62"/>
    </location>
</feature>
<dbReference type="SUPFAM" id="SSF48498">
    <property type="entry name" value="Tetracyclin repressor-like, C-terminal domain"/>
    <property type="match status" value="1"/>
</dbReference>
<evidence type="ECO:0000256" key="2">
    <source>
        <dbReference type="ARBA" id="ARBA00023125"/>
    </source>
</evidence>
<reference evidence="7" key="1">
    <citation type="submission" date="2021-04" db="EMBL/GenBank/DDBJ databases">
        <title>Pseudonocardia sp. nov., isolated from sandy soil of mangrove forest.</title>
        <authorList>
            <person name="Zan Z."/>
            <person name="Huang R."/>
            <person name="Liu W."/>
        </authorList>
    </citation>
    <scope>NUCLEOTIDE SEQUENCE</scope>
    <source>
        <strain evidence="7">S2-4</strain>
    </source>
</reference>
<accession>A0ABT1A764</accession>
<proteinExistence type="predicted"/>
<dbReference type="Gene3D" id="1.10.10.60">
    <property type="entry name" value="Homeodomain-like"/>
    <property type="match status" value="1"/>
</dbReference>
<dbReference type="PROSITE" id="PS50977">
    <property type="entry name" value="HTH_TETR_2"/>
    <property type="match status" value="1"/>
</dbReference>
<evidence type="ECO:0000259" key="6">
    <source>
        <dbReference type="PROSITE" id="PS50977"/>
    </source>
</evidence>
<dbReference type="PRINTS" id="PR00455">
    <property type="entry name" value="HTHTETR"/>
</dbReference>
<dbReference type="PANTHER" id="PTHR30055:SF148">
    <property type="entry name" value="TETR-FAMILY TRANSCRIPTIONAL REGULATOR"/>
    <property type="match status" value="1"/>
</dbReference>
<evidence type="ECO:0000256" key="3">
    <source>
        <dbReference type="ARBA" id="ARBA00023163"/>
    </source>
</evidence>
<keyword evidence="3" id="KW-0804">Transcription</keyword>
<dbReference type="EMBL" id="JAGSOV010000060">
    <property type="protein sequence ID" value="MCO1658857.1"/>
    <property type="molecule type" value="Genomic_DNA"/>
</dbReference>
<feature type="region of interest" description="Disordered" evidence="5">
    <location>
        <begin position="1"/>
        <end position="22"/>
    </location>
</feature>